<keyword evidence="7 9" id="KW-1133">Transmembrane helix</keyword>
<dbReference type="STRING" id="285676.GA0070561_0941"/>
<name>A0A1C4UDS7_9ACTN</name>
<dbReference type="GO" id="GO:0015423">
    <property type="term" value="F:ABC-type maltose transporter activity"/>
    <property type="evidence" value="ECO:0007669"/>
    <property type="project" value="TreeGrafter"/>
</dbReference>
<dbReference type="CDD" id="cd06261">
    <property type="entry name" value="TM_PBP2"/>
    <property type="match status" value="1"/>
</dbReference>
<dbReference type="GO" id="GO:0042956">
    <property type="term" value="P:maltodextrin transmembrane transport"/>
    <property type="evidence" value="ECO:0007669"/>
    <property type="project" value="TreeGrafter"/>
</dbReference>
<accession>A0A1C4UDS7</accession>
<dbReference type="Pfam" id="PF00528">
    <property type="entry name" value="BPD_transp_1"/>
    <property type="match status" value="1"/>
</dbReference>
<evidence type="ECO:0000256" key="8">
    <source>
        <dbReference type="ARBA" id="ARBA00023136"/>
    </source>
</evidence>
<feature type="transmembrane region" description="Helical" evidence="9">
    <location>
        <begin position="94"/>
        <end position="120"/>
    </location>
</feature>
<feature type="transmembrane region" description="Helical" evidence="9">
    <location>
        <begin position="35"/>
        <end position="60"/>
    </location>
</feature>
<keyword evidence="4" id="KW-1003">Cell membrane</keyword>
<dbReference type="PROSITE" id="PS50928">
    <property type="entry name" value="ABC_TM1"/>
    <property type="match status" value="1"/>
</dbReference>
<dbReference type="InterPro" id="IPR035906">
    <property type="entry name" value="MetI-like_sf"/>
</dbReference>
<keyword evidence="3 9" id="KW-0813">Transport</keyword>
<gene>
    <name evidence="12" type="ORF">GA0070561_0941</name>
    <name evidence="11" type="ORF">GAR05_02870</name>
</gene>
<evidence type="ECO:0000313" key="11">
    <source>
        <dbReference type="EMBL" id="RAN98911.1"/>
    </source>
</evidence>
<protein>
    <submittedName>
        <fullName evidence="11">Arabinogalactan oligomer transport syst em permease protein GanQ</fullName>
    </submittedName>
    <submittedName>
        <fullName evidence="12">Carbohydrate ABC transporter membrane protein 2, CUT1 family</fullName>
    </submittedName>
</protein>
<reference evidence="12 13" key="1">
    <citation type="submission" date="2016-06" db="EMBL/GenBank/DDBJ databases">
        <authorList>
            <person name="Kjaerup R.B."/>
            <person name="Dalgaard T.S."/>
            <person name="Juul-Madsen H.R."/>
        </authorList>
    </citation>
    <scope>NUCLEOTIDE SEQUENCE [LARGE SCALE GENOMIC DNA]</scope>
    <source>
        <strain evidence="12 13">DSM 44871</strain>
    </source>
</reference>
<evidence type="ECO:0000256" key="5">
    <source>
        <dbReference type="ARBA" id="ARBA00022597"/>
    </source>
</evidence>
<dbReference type="Proteomes" id="UP000249334">
    <property type="component" value="Unassembled WGS sequence"/>
</dbReference>
<feature type="transmembrane region" description="Helical" evidence="9">
    <location>
        <begin position="273"/>
        <end position="294"/>
    </location>
</feature>
<evidence type="ECO:0000256" key="1">
    <source>
        <dbReference type="ARBA" id="ARBA00004651"/>
    </source>
</evidence>
<dbReference type="InterPro" id="IPR050901">
    <property type="entry name" value="BP-dep_ABC_trans_perm"/>
</dbReference>
<evidence type="ECO:0000256" key="9">
    <source>
        <dbReference type="RuleBase" id="RU363032"/>
    </source>
</evidence>
<dbReference type="GO" id="GO:0005886">
    <property type="term" value="C:plasma membrane"/>
    <property type="evidence" value="ECO:0007669"/>
    <property type="project" value="UniProtKB-SubCell"/>
</dbReference>
<keyword evidence="8 9" id="KW-0472">Membrane</keyword>
<dbReference type="PANTHER" id="PTHR32243">
    <property type="entry name" value="MALTOSE TRANSPORT SYSTEM PERMEASE-RELATED"/>
    <property type="match status" value="1"/>
</dbReference>
<evidence type="ECO:0000259" key="10">
    <source>
        <dbReference type="PROSITE" id="PS50928"/>
    </source>
</evidence>
<keyword evidence="14" id="KW-1185">Reference proteome</keyword>
<feature type="domain" description="ABC transmembrane type-1" evidence="10">
    <location>
        <begin position="95"/>
        <end position="294"/>
    </location>
</feature>
<evidence type="ECO:0000256" key="6">
    <source>
        <dbReference type="ARBA" id="ARBA00022692"/>
    </source>
</evidence>
<evidence type="ECO:0000256" key="4">
    <source>
        <dbReference type="ARBA" id="ARBA00022475"/>
    </source>
</evidence>
<sequence>MTMLTGAAVTGGANGPAAVNRNAGRRKKRWFAEVGWRHLVGLLGVLFSLFPLVFVVSAALNPLGTLSSTELVPTGGVSLENFGDLFARTGFADWFLNSLLIAGGAAFASVFLSALAAYAFSRMRFQGRRVGLLSLLLIQMFPQFLAIVAIFLIFGTITDLWPAIGFNTPWGLLLLYLGGALGVNTWLMKGFFDTLPRELDESATVDGASHAQVFFRIMLPLVAPILAVTGLLAFINTINEFLMASVFLTDTDAKTLAVGMRGMLQGGERNTNFGIFAAGTLLTAIPTVLVFQFLQRYIVSGLTSGAVKG</sequence>
<keyword evidence="5" id="KW-0762">Sugar transport</keyword>
<evidence type="ECO:0000256" key="3">
    <source>
        <dbReference type="ARBA" id="ARBA00022448"/>
    </source>
</evidence>
<evidence type="ECO:0000256" key="7">
    <source>
        <dbReference type="ARBA" id="ARBA00022989"/>
    </source>
</evidence>
<dbReference type="Gene3D" id="1.10.3720.10">
    <property type="entry name" value="MetI-like"/>
    <property type="match status" value="1"/>
</dbReference>
<dbReference type="PANTHER" id="PTHR32243:SF50">
    <property type="entry name" value="MALTOSE_MALTODEXTRIN TRANSPORT SYSTEM PERMEASE PROTEIN MALG"/>
    <property type="match status" value="1"/>
</dbReference>
<dbReference type="InterPro" id="IPR000515">
    <property type="entry name" value="MetI-like"/>
</dbReference>
<dbReference type="RefSeq" id="WP_091394576.1">
    <property type="nucleotide sequence ID" value="NZ_FMCR01000001.1"/>
</dbReference>
<keyword evidence="6 9" id="KW-0812">Transmembrane</keyword>
<comment type="similarity">
    <text evidence="2">Belongs to the binding-protein-dependent transport system permease family. MalFG subfamily.</text>
</comment>
<feature type="transmembrane region" description="Helical" evidence="9">
    <location>
        <begin position="170"/>
        <end position="192"/>
    </location>
</feature>
<evidence type="ECO:0000313" key="14">
    <source>
        <dbReference type="Proteomes" id="UP000249334"/>
    </source>
</evidence>
<dbReference type="EMBL" id="PXXW01000021">
    <property type="protein sequence ID" value="RAN98911.1"/>
    <property type="molecule type" value="Genomic_DNA"/>
</dbReference>
<comment type="subcellular location">
    <subcellularLocation>
        <location evidence="1 9">Cell membrane</location>
        <topology evidence="1 9">Multi-pass membrane protein</topology>
    </subcellularLocation>
</comment>
<evidence type="ECO:0000256" key="2">
    <source>
        <dbReference type="ARBA" id="ARBA00009047"/>
    </source>
</evidence>
<dbReference type="SUPFAM" id="SSF161098">
    <property type="entry name" value="MetI-like"/>
    <property type="match status" value="1"/>
</dbReference>
<dbReference type="AlphaFoldDB" id="A0A1C4UDS7"/>
<feature type="transmembrane region" description="Helical" evidence="9">
    <location>
        <begin position="213"/>
        <end position="235"/>
    </location>
</feature>
<evidence type="ECO:0000313" key="12">
    <source>
        <dbReference type="EMBL" id="SCE69801.1"/>
    </source>
</evidence>
<proteinExistence type="inferred from homology"/>
<organism evidence="12 13">
    <name type="scientific">Micromonospora saelicesensis</name>
    <dbReference type="NCBI Taxonomy" id="285676"/>
    <lineage>
        <taxon>Bacteria</taxon>
        <taxon>Bacillati</taxon>
        <taxon>Actinomycetota</taxon>
        <taxon>Actinomycetes</taxon>
        <taxon>Micromonosporales</taxon>
        <taxon>Micromonosporaceae</taxon>
        <taxon>Micromonospora</taxon>
    </lineage>
</organism>
<dbReference type="Proteomes" id="UP000198864">
    <property type="component" value="Unassembled WGS sequence"/>
</dbReference>
<feature type="transmembrane region" description="Helical" evidence="9">
    <location>
        <begin position="132"/>
        <end position="158"/>
    </location>
</feature>
<evidence type="ECO:0000313" key="13">
    <source>
        <dbReference type="Proteomes" id="UP000198864"/>
    </source>
</evidence>
<reference evidence="11 14" key="2">
    <citation type="submission" date="2018-03" db="EMBL/GenBank/DDBJ databases">
        <title>Genomic framework for the identification of Micromonospora saelicesensis and Micromonospora noduli.</title>
        <authorList>
            <person name="Riesco R."/>
            <person name="Trujillo M.E."/>
        </authorList>
    </citation>
    <scope>NUCLEOTIDE SEQUENCE [LARGE SCALE GENOMIC DNA]</scope>
    <source>
        <strain evidence="11 14">GAR05</strain>
    </source>
</reference>
<dbReference type="EMBL" id="FMCR01000001">
    <property type="protein sequence ID" value="SCE69801.1"/>
    <property type="molecule type" value="Genomic_DNA"/>
</dbReference>